<dbReference type="AlphaFoldDB" id="A0A437AK30"/>
<name>A0A437AK30_9MICR</name>
<feature type="transmembrane region" description="Helical" evidence="2">
    <location>
        <begin position="6"/>
        <end position="28"/>
    </location>
</feature>
<gene>
    <name evidence="3" type="ORF">TUBRATIS_21130</name>
</gene>
<feature type="region of interest" description="Disordered" evidence="1">
    <location>
        <begin position="162"/>
        <end position="191"/>
    </location>
</feature>
<evidence type="ECO:0000256" key="1">
    <source>
        <dbReference type="SAM" id="MobiDB-lite"/>
    </source>
</evidence>
<keyword evidence="2" id="KW-0472">Membrane</keyword>
<feature type="transmembrane region" description="Helical" evidence="2">
    <location>
        <begin position="507"/>
        <end position="525"/>
    </location>
</feature>
<evidence type="ECO:0000256" key="2">
    <source>
        <dbReference type="SAM" id="Phobius"/>
    </source>
</evidence>
<sequence>MIRKIIYFVYLYPSMKSFLLLIMLKAFLCSFENEIMDLLEIIERDEKMQLNYKITCEDEVKIREVKITLEDVQSKNSDSYTQKNGLVADDGLYLNKSLIEEEKTNNIDEVNINSNSTKLDERFQSFIKDCDDSRQINMLHDNYNSICPNREEDRSFIQQKVDEKQKESKNIETQSENPKNQIKNNDKNPKESLALDKDTLVSYLDIDDPLKLTITKFRKKIKKNSNDIKISDSLIREESFRIPKVGTKRQNEENDIESRSSEDKNKIKSTILYYKRSRKIREDEELKSKYSEEFDFNTLQTQAMKTFSQRIKCHQGRKIDLNLYKEIDIVRLIKELEDVLPVRLCRVYHHLTTQDFPSYDLKIVHKKEIKDLSVVKDFFDRFIYNKKCKKKFLINFDTPVLNQDFLLKFKNSTKIKKLTEKFNDILYEYIKDINCVSVKNLKNYFSGLNLYFFANDQTVLKKRVILFFEKVLKIPKTKILIDLFPELCVFIDDFKKRGNFIYIYKKIHLFISLLGFKVYLLSENFEYIFKMNAHNSSFVFTDSLFLNYFVFEIRCFLCFYAFNVIRDRTSIKFLLYKTFISFLRISNIKEFQENKFDDYISFEEFKKLKELRFIVLKRNKELKKRKGESSHFLLKFRLTSEFHNYLDGKNKDNISYEKRNGIKQKKKKVKYPIDLKIKEITLKFKEYLEKLKIQEENIDSK</sequence>
<organism evidence="3 4">
    <name type="scientific">Tubulinosema ratisbonensis</name>
    <dbReference type="NCBI Taxonomy" id="291195"/>
    <lineage>
        <taxon>Eukaryota</taxon>
        <taxon>Fungi</taxon>
        <taxon>Fungi incertae sedis</taxon>
        <taxon>Microsporidia</taxon>
        <taxon>Tubulinosematoidea</taxon>
        <taxon>Tubulinosematidae</taxon>
        <taxon>Tubulinosema</taxon>
    </lineage>
</organism>
<keyword evidence="2" id="KW-0812">Transmembrane</keyword>
<comment type="caution">
    <text evidence="3">The sequence shown here is derived from an EMBL/GenBank/DDBJ whole genome shotgun (WGS) entry which is preliminary data.</text>
</comment>
<feature type="compositionally biased region" description="Polar residues" evidence="1">
    <location>
        <begin position="171"/>
        <end position="183"/>
    </location>
</feature>
<proteinExistence type="predicted"/>
<evidence type="ECO:0000313" key="3">
    <source>
        <dbReference type="EMBL" id="RVD91437.1"/>
    </source>
</evidence>
<evidence type="ECO:0000313" key="4">
    <source>
        <dbReference type="Proteomes" id="UP000282876"/>
    </source>
</evidence>
<accession>A0A437AK30</accession>
<keyword evidence="4" id="KW-1185">Reference proteome</keyword>
<reference evidence="3 4" key="1">
    <citation type="submission" date="2018-10" db="EMBL/GenBank/DDBJ databases">
        <title>Draft genome sequence of the microsporidian Tubulinosema ratisbonensis.</title>
        <authorList>
            <person name="Polonais V."/>
            <person name="Peyretaillade E."/>
            <person name="Niehus S."/>
            <person name="Wawrzyniak I."/>
            <person name="Franchet A."/>
            <person name="Gaspin C."/>
            <person name="Reichstadt M."/>
            <person name="Belser C."/>
            <person name="Labadie K."/>
            <person name="Delbac F."/>
            <person name="Ferrandon D."/>
        </authorList>
    </citation>
    <scope>NUCLEOTIDE SEQUENCE [LARGE SCALE GENOMIC DNA]</scope>
    <source>
        <strain evidence="3 4">Franzen</strain>
    </source>
</reference>
<keyword evidence="2" id="KW-1133">Transmembrane helix</keyword>
<dbReference type="Proteomes" id="UP000282876">
    <property type="component" value="Unassembled WGS sequence"/>
</dbReference>
<dbReference type="VEuPathDB" id="MicrosporidiaDB:TUBRATIS_21130"/>
<dbReference type="EMBL" id="RCSS01000522">
    <property type="protein sequence ID" value="RVD91437.1"/>
    <property type="molecule type" value="Genomic_DNA"/>
</dbReference>
<feature type="transmembrane region" description="Helical" evidence="2">
    <location>
        <begin position="545"/>
        <end position="565"/>
    </location>
</feature>
<protein>
    <submittedName>
        <fullName evidence="3">Uncharacterized protein</fullName>
    </submittedName>
</protein>